<dbReference type="EMBL" id="JASBNA010000017">
    <property type="protein sequence ID" value="KAK7686296.1"/>
    <property type="molecule type" value="Genomic_DNA"/>
</dbReference>
<dbReference type="AlphaFoldDB" id="A0AAW0G9J9"/>
<proteinExistence type="predicted"/>
<protein>
    <recommendedName>
        <fullName evidence="3">Peptide hydrolase</fullName>
    </recommendedName>
</protein>
<organism evidence="1 2">
    <name type="scientific">Cerrena zonata</name>
    <dbReference type="NCBI Taxonomy" id="2478898"/>
    <lineage>
        <taxon>Eukaryota</taxon>
        <taxon>Fungi</taxon>
        <taxon>Dikarya</taxon>
        <taxon>Basidiomycota</taxon>
        <taxon>Agaricomycotina</taxon>
        <taxon>Agaricomycetes</taxon>
        <taxon>Polyporales</taxon>
        <taxon>Cerrenaceae</taxon>
        <taxon>Cerrena</taxon>
    </lineage>
</organism>
<accession>A0AAW0G9J9</accession>
<dbReference type="SUPFAM" id="SSF53187">
    <property type="entry name" value="Zn-dependent exopeptidases"/>
    <property type="match status" value="1"/>
</dbReference>
<dbReference type="Gene3D" id="3.40.630.10">
    <property type="entry name" value="Zn peptidases"/>
    <property type="match status" value="1"/>
</dbReference>
<evidence type="ECO:0000313" key="2">
    <source>
        <dbReference type="Proteomes" id="UP001385951"/>
    </source>
</evidence>
<dbReference type="Proteomes" id="UP001385951">
    <property type="component" value="Unassembled WGS sequence"/>
</dbReference>
<comment type="caution">
    <text evidence="1">The sequence shown here is derived from an EMBL/GenBank/DDBJ whole genome shotgun (WGS) entry which is preliminary data.</text>
</comment>
<evidence type="ECO:0008006" key="3">
    <source>
        <dbReference type="Google" id="ProtNLM"/>
    </source>
</evidence>
<gene>
    <name evidence="1" type="ORF">QCA50_010520</name>
</gene>
<keyword evidence="2" id="KW-1185">Reference proteome</keyword>
<reference evidence="1 2" key="1">
    <citation type="submission" date="2022-09" db="EMBL/GenBank/DDBJ databases">
        <authorList>
            <person name="Palmer J.M."/>
        </authorList>
    </citation>
    <scope>NUCLEOTIDE SEQUENCE [LARGE SCALE GENOMIC DNA]</scope>
    <source>
        <strain evidence="1 2">DSM 7382</strain>
    </source>
</reference>
<sequence>MSVPRVQNRWGPIRSLLILSPLLVCAPLWAYRTQYALPEPVIEKYDPVTLLPQLSEAEILGHAKYLSEDIGYRTVGTVEHVLGDMWIHMQALDLQEKCEQIAKSSPGRKLQCEVWKQEGSGSHRFDIMGKRLYKTYEKLTNVILRVSDGTPEGKENAVLVNSHVDSTLPSPGARYDVALDFYEVL</sequence>
<name>A0AAW0G9J9_9APHY</name>
<evidence type="ECO:0000313" key="1">
    <source>
        <dbReference type="EMBL" id="KAK7686296.1"/>
    </source>
</evidence>